<name>A0A4Z0BSF8_9BURK</name>
<dbReference type="Proteomes" id="UP000298180">
    <property type="component" value="Unassembled WGS sequence"/>
</dbReference>
<reference evidence="1 2" key="1">
    <citation type="submission" date="2019-03" db="EMBL/GenBank/DDBJ databases">
        <title>Ramlibacter henchirensis DSM 14656, whole genome shotgun sequence.</title>
        <authorList>
            <person name="Zhang X."/>
            <person name="Feng G."/>
            <person name="Zhu H."/>
        </authorList>
    </citation>
    <scope>NUCLEOTIDE SEQUENCE [LARGE SCALE GENOMIC DNA]</scope>
    <source>
        <strain evidence="1 2">DSM 14656</strain>
    </source>
</reference>
<dbReference type="EMBL" id="SMLM01000003">
    <property type="protein sequence ID" value="TFZ00965.1"/>
    <property type="molecule type" value="Genomic_DNA"/>
</dbReference>
<gene>
    <name evidence="1" type="ORF">EZ313_21280</name>
</gene>
<keyword evidence="2" id="KW-1185">Reference proteome</keyword>
<dbReference type="AlphaFoldDB" id="A0A4Z0BSF8"/>
<comment type="caution">
    <text evidence="1">The sequence shown here is derived from an EMBL/GenBank/DDBJ whole genome shotgun (WGS) entry which is preliminary data.</text>
</comment>
<proteinExistence type="predicted"/>
<protein>
    <submittedName>
        <fullName evidence="1">Uncharacterized protein</fullName>
    </submittedName>
</protein>
<evidence type="ECO:0000313" key="1">
    <source>
        <dbReference type="EMBL" id="TFZ00965.1"/>
    </source>
</evidence>
<dbReference type="RefSeq" id="WP_135265303.1">
    <property type="nucleotide sequence ID" value="NZ_SMLM01000003.1"/>
</dbReference>
<accession>A0A4Z0BSF8</accession>
<sequence>MAATDLQKLFDNWREADAAAREAEREVQAAYMKFMDGKGEPPSRELQLRVRVLRRAATDRLTCALTAADKSVGKTPPF</sequence>
<evidence type="ECO:0000313" key="2">
    <source>
        <dbReference type="Proteomes" id="UP000298180"/>
    </source>
</evidence>
<organism evidence="1 2">
    <name type="scientific">Ramlibacter henchirensis</name>
    <dbReference type="NCBI Taxonomy" id="204072"/>
    <lineage>
        <taxon>Bacteria</taxon>
        <taxon>Pseudomonadati</taxon>
        <taxon>Pseudomonadota</taxon>
        <taxon>Betaproteobacteria</taxon>
        <taxon>Burkholderiales</taxon>
        <taxon>Comamonadaceae</taxon>
        <taxon>Ramlibacter</taxon>
    </lineage>
</organism>